<sequence>MKSSPDLLVLHAVRLKGMGEERTIAARFALDPAVAREFLLDYQAYGWVTWSEFAGTGGWSLTPAGRAENERRLAVERQEVGDAVLREVYQEFLPLNARLQQACTEWQLRPSPDDPMAFNDHTDPAWDARVVKTLTALSLRLDELVARLSGVLDRMGGYDQRFAGALGRVPRDHTWVDGSGKDSCHTVWFELHEDLIATLGVERGQ</sequence>
<evidence type="ECO:0000313" key="2">
    <source>
        <dbReference type="Proteomes" id="UP000549971"/>
    </source>
</evidence>
<dbReference type="Proteomes" id="UP000549971">
    <property type="component" value="Unassembled WGS sequence"/>
</dbReference>
<organism evidence="1 2">
    <name type="scientific">Kribbella italica</name>
    <dbReference type="NCBI Taxonomy" id="1540520"/>
    <lineage>
        <taxon>Bacteria</taxon>
        <taxon>Bacillati</taxon>
        <taxon>Actinomycetota</taxon>
        <taxon>Actinomycetes</taxon>
        <taxon>Propionibacteriales</taxon>
        <taxon>Kribbellaceae</taxon>
        <taxon>Kribbella</taxon>
    </lineage>
</organism>
<protein>
    <submittedName>
        <fullName evidence="1">Uncharacterized protein</fullName>
    </submittedName>
</protein>
<name>A0A7W9MS99_9ACTN</name>
<comment type="caution">
    <text evidence="1">The sequence shown here is derived from an EMBL/GenBank/DDBJ whole genome shotgun (WGS) entry which is preliminary data.</text>
</comment>
<gene>
    <name evidence="1" type="ORF">HDA39_001108</name>
</gene>
<proteinExistence type="predicted"/>
<dbReference type="RefSeq" id="WP_184794146.1">
    <property type="nucleotide sequence ID" value="NZ_JACHMY010000001.1"/>
</dbReference>
<reference evidence="1 2" key="1">
    <citation type="submission" date="2020-08" db="EMBL/GenBank/DDBJ databases">
        <title>Sequencing the genomes of 1000 actinobacteria strains.</title>
        <authorList>
            <person name="Klenk H.-P."/>
        </authorList>
    </citation>
    <scope>NUCLEOTIDE SEQUENCE [LARGE SCALE GENOMIC DNA]</scope>
    <source>
        <strain evidence="1 2">DSM 28967</strain>
    </source>
</reference>
<evidence type="ECO:0000313" key="1">
    <source>
        <dbReference type="EMBL" id="MBB5834374.1"/>
    </source>
</evidence>
<accession>A0A7W9MS99</accession>
<dbReference type="EMBL" id="JACHMY010000001">
    <property type="protein sequence ID" value="MBB5834374.1"/>
    <property type="molecule type" value="Genomic_DNA"/>
</dbReference>
<keyword evidence="2" id="KW-1185">Reference proteome</keyword>
<dbReference type="AlphaFoldDB" id="A0A7W9MS99"/>